<accession>A0ABY7GGZ8</accession>
<dbReference type="Pfam" id="PF05069">
    <property type="entry name" value="Phage_tail_S"/>
    <property type="match status" value="1"/>
</dbReference>
<keyword evidence="3" id="KW-1185">Reference proteome</keyword>
<organism evidence="2 3">
    <name type="scientific">Methylomonas rapida</name>
    <dbReference type="NCBI Taxonomy" id="2963939"/>
    <lineage>
        <taxon>Bacteria</taxon>
        <taxon>Pseudomonadati</taxon>
        <taxon>Pseudomonadota</taxon>
        <taxon>Gammaproteobacteria</taxon>
        <taxon>Methylococcales</taxon>
        <taxon>Methylococcaceae</taxon>
        <taxon>Methylomonas</taxon>
    </lineage>
</organism>
<name>A0ABY7GGZ8_9GAMM</name>
<gene>
    <name evidence="2" type="ORF">NM686_015245</name>
</gene>
<evidence type="ECO:0000256" key="1">
    <source>
        <dbReference type="SAM" id="MobiDB-lite"/>
    </source>
</evidence>
<dbReference type="InterPro" id="IPR006522">
    <property type="entry name" value="Phage_virion_morphogenesis"/>
</dbReference>
<dbReference type="EMBL" id="CP113517">
    <property type="protein sequence ID" value="WAR43726.1"/>
    <property type="molecule type" value="Genomic_DNA"/>
</dbReference>
<evidence type="ECO:0000313" key="2">
    <source>
        <dbReference type="EMBL" id="WAR43726.1"/>
    </source>
</evidence>
<dbReference type="Proteomes" id="UP001162780">
    <property type="component" value="Chromosome"/>
</dbReference>
<evidence type="ECO:0000313" key="3">
    <source>
        <dbReference type="Proteomes" id="UP001162780"/>
    </source>
</evidence>
<reference evidence="2" key="1">
    <citation type="submission" date="2022-11" db="EMBL/GenBank/DDBJ databases">
        <title>Methylomonas rapida sp. nov., Carotenoid-Producing Obligate Methanotrophs with High Growth Characteristics and Biotechnological Potential.</title>
        <authorList>
            <person name="Tikhonova E.N."/>
            <person name="Suleimanov R.Z."/>
            <person name="Miroshnikov K."/>
            <person name="Oshkin I.Y."/>
            <person name="Belova S.E."/>
            <person name="Danilova O.V."/>
            <person name="Ashikhmin A."/>
            <person name="Konopkin A."/>
            <person name="But S.Y."/>
            <person name="Khmelenina V.N."/>
            <person name="Kuznetsov N."/>
            <person name="Pimenov N.V."/>
            <person name="Dedysh S.N."/>
        </authorList>
    </citation>
    <scope>NUCLEOTIDE SEQUENCE</scope>
    <source>
        <strain evidence="2">MP1</strain>
    </source>
</reference>
<feature type="region of interest" description="Disordered" evidence="1">
    <location>
        <begin position="109"/>
        <end position="128"/>
    </location>
</feature>
<protein>
    <submittedName>
        <fullName evidence="2">Phage virion morphogenesis protein</fullName>
    </submittedName>
</protein>
<sequence>MITVRIEGAEEAFAKLAKIKSNSTRKSILRKAGRQVVKSAKARIVAQRDLSGAPFAPAADGSGRKLLVGRPKKDGLRRLLKVIEASEDSVTVGWQNGLLSRIAYQQQYGHSEPTKNTRKKVVASNAPATRKQAKSLIDAGYKVRKNGKAYRTPSIKWITENMTMGRAGLILRILQPTQSTGITKIPPRSFLGITDEDLNAIGEILNQEIEAALKA</sequence>
<dbReference type="RefSeq" id="WP_255188713.1">
    <property type="nucleotide sequence ID" value="NZ_CP113517.1"/>
</dbReference>
<proteinExistence type="predicted"/>